<keyword evidence="2" id="KW-0961">Cell wall biogenesis/degradation</keyword>
<comment type="function">
    <text evidence="2">The lipid II isoglutaminyl synthase complex catalyzes the formation of alpha-D-isoglutamine in the cell wall lipid II stem peptide. The GatD subunit catalyzes the hydrolysis of glutamine to glutamate and ammonia. The resulting ammonia molecule is channeled to the active site of MurT.</text>
</comment>
<dbReference type="Proteomes" id="UP000000467">
    <property type="component" value="Chromosome"/>
</dbReference>
<reference evidence="4 5" key="1">
    <citation type="journal article" date="2012" name="BMC Genomics">
        <title>Genome-guided analysis of physiological and morphological traits of the fermentative acetate oxidizer Thermacetogenium phaeum.</title>
        <authorList>
            <person name="Oehler D."/>
            <person name="Poehlein A."/>
            <person name="Leimbach A."/>
            <person name="Muller N."/>
            <person name="Daniel R."/>
            <person name="Gottschalk G."/>
            <person name="Schink B."/>
        </authorList>
    </citation>
    <scope>NUCLEOTIDE SEQUENCE [LARGE SCALE GENOMIC DNA]</scope>
    <source>
        <strain evidence="5">ATCC BAA-254 / DSM 26808 / PB</strain>
    </source>
</reference>
<dbReference type="GO" id="GO:0140282">
    <property type="term" value="F:carbon-nitrogen ligase activity on lipid II"/>
    <property type="evidence" value="ECO:0007669"/>
    <property type="project" value="UniProtKB-UniRule"/>
</dbReference>
<keyword evidence="2" id="KW-0133">Cell shape</keyword>
<dbReference type="GO" id="GO:0016740">
    <property type="term" value="F:transferase activity"/>
    <property type="evidence" value="ECO:0007669"/>
    <property type="project" value="UniProtKB-KW"/>
</dbReference>
<dbReference type="HAMAP" id="MF_02213">
    <property type="entry name" value="Lipid_II_synth_GatD"/>
    <property type="match status" value="1"/>
</dbReference>
<feature type="active site" description="Nucleophile" evidence="2">
    <location>
        <position position="93"/>
    </location>
</feature>
<keyword evidence="5" id="KW-1185">Reference proteome</keyword>
<gene>
    <name evidence="2" type="primary">gatD</name>
    <name evidence="4" type="ordered locus">Tph_c22240</name>
</gene>
<dbReference type="PROSITE" id="PS51274">
    <property type="entry name" value="GATASE_COBBQ"/>
    <property type="match status" value="1"/>
</dbReference>
<dbReference type="AlphaFoldDB" id="K4LWP9"/>
<dbReference type="OrthoDB" id="9782045at2"/>
<dbReference type="PANTHER" id="PTHR21343">
    <property type="entry name" value="DETHIOBIOTIN SYNTHETASE"/>
    <property type="match status" value="1"/>
</dbReference>
<dbReference type="EMBL" id="CP003732">
    <property type="protein sequence ID" value="AFV12414.1"/>
    <property type="molecule type" value="Genomic_DNA"/>
</dbReference>
<dbReference type="Gene3D" id="3.40.50.880">
    <property type="match status" value="1"/>
</dbReference>
<dbReference type="EC" id="3.5.1.2" evidence="2"/>
<feature type="active site" evidence="2">
    <location>
        <position position="203"/>
    </location>
</feature>
<dbReference type="GO" id="GO:0008360">
    <property type="term" value="P:regulation of cell shape"/>
    <property type="evidence" value="ECO:0007669"/>
    <property type="project" value="UniProtKB-KW"/>
</dbReference>
<comment type="catalytic activity">
    <reaction evidence="2">
        <text>L-glutamine + H2O = L-glutamate + NH4(+)</text>
        <dbReference type="Rhea" id="RHEA:15889"/>
        <dbReference type="ChEBI" id="CHEBI:15377"/>
        <dbReference type="ChEBI" id="CHEBI:28938"/>
        <dbReference type="ChEBI" id="CHEBI:29985"/>
        <dbReference type="ChEBI" id="CHEBI:58359"/>
        <dbReference type="EC" id="3.5.1.2"/>
    </reaction>
</comment>
<dbReference type="GO" id="GO:0009236">
    <property type="term" value="P:cobalamin biosynthetic process"/>
    <property type="evidence" value="ECO:0007669"/>
    <property type="project" value="InterPro"/>
</dbReference>
<comment type="pathway">
    <text evidence="2">Cell wall biogenesis; peptidoglycan biosynthesis.</text>
</comment>
<dbReference type="InterPro" id="IPR043702">
    <property type="entry name" value="Lipid_II_synth_GatD"/>
</dbReference>
<name>K4LWP9_THEPS</name>
<dbReference type="GO" id="GO:0004359">
    <property type="term" value="F:glutaminase activity"/>
    <property type="evidence" value="ECO:0007669"/>
    <property type="project" value="UniProtKB-UniRule"/>
</dbReference>
<feature type="domain" description="CobB/CobQ-like glutamine amidotransferase" evidence="3">
    <location>
        <begin position="4"/>
        <end position="210"/>
    </location>
</feature>
<dbReference type="HOGENOM" id="CLU_064047_0_0_9"/>
<keyword evidence="2" id="KW-0378">Hydrolase</keyword>
<keyword evidence="1 2" id="KW-0315">Glutamine amidotransferase</keyword>
<dbReference type="RefSeq" id="WP_015051286.1">
    <property type="nucleotide sequence ID" value="NC_018870.1"/>
</dbReference>
<evidence type="ECO:0000259" key="3">
    <source>
        <dbReference type="Pfam" id="PF07685"/>
    </source>
</evidence>
<dbReference type="EC" id="6.3.5.13" evidence="2"/>
<dbReference type="InterPro" id="IPR033949">
    <property type="entry name" value="CobQ_GATase1"/>
</dbReference>
<dbReference type="PANTHER" id="PTHR21343:SF9">
    <property type="entry name" value="LIPID II ISOGLUTAMINYL SYNTHASE (GLUTAMINE-HYDROLYZING) SUBUNIT GATD"/>
    <property type="match status" value="1"/>
</dbReference>
<organism evidence="4 5">
    <name type="scientific">Thermacetogenium phaeum (strain ATCC BAA-254 / DSM 26808 / PB)</name>
    <dbReference type="NCBI Taxonomy" id="1089553"/>
    <lineage>
        <taxon>Bacteria</taxon>
        <taxon>Bacillati</taxon>
        <taxon>Bacillota</taxon>
        <taxon>Clostridia</taxon>
        <taxon>Thermoanaerobacterales</taxon>
        <taxon>Thermoanaerobacteraceae</taxon>
        <taxon>Thermacetogenium</taxon>
    </lineage>
</organism>
<keyword evidence="2 4" id="KW-0436">Ligase</keyword>
<dbReference type="Pfam" id="PF07685">
    <property type="entry name" value="GATase_3"/>
    <property type="match status" value="1"/>
</dbReference>
<dbReference type="InterPro" id="IPR029062">
    <property type="entry name" value="Class_I_gatase-like"/>
</dbReference>
<feature type="binding site" evidence="2">
    <location>
        <position position="127"/>
    </location>
    <ligand>
        <name>substrate</name>
    </ligand>
</feature>
<dbReference type="STRING" id="1089553.Tph_c22240"/>
<evidence type="ECO:0000256" key="2">
    <source>
        <dbReference type="HAMAP-Rule" id="MF_02213"/>
    </source>
</evidence>
<dbReference type="GO" id="GO:0009252">
    <property type="term" value="P:peptidoglycan biosynthetic process"/>
    <property type="evidence" value="ECO:0007669"/>
    <property type="project" value="UniProtKB-UniRule"/>
</dbReference>
<keyword evidence="4" id="KW-0808">Transferase</keyword>
<accession>K4LWP9</accession>
<comment type="catalytic activity">
    <reaction evidence="2">
        <text>beta-D-GlcNAc-(1-&gt;4)-Mur2Ac(oyl-L-Ala-gamma-D-Glu-L-Lys-D-Ala-D-Ala)-di-trans,octa-cis-undecaprenyl diphosphate + L-glutamine + ATP + H2O = beta-D-GlcNAc-(1-&gt;4)-Mur2Ac(oyl-L-Ala-D-isoglutaminyl-L-Lys-D-Ala-D-Ala)-di-trans,octa-cis-undecaprenyl diphosphate + L-glutamate + ADP + phosphate + H(+)</text>
        <dbReference type="Rhea" id="RHEA:57928"/>
        <dbReference type="ChEBI" id="CHEBI:15377"/>
        <dbReference type="ChEBI" id="CHEBI:15378"/>
        <dbReference type="ChEBI" id="CHEBI:29985"/>
        <dbReference type="ChEBI" id="CHEBI:30616"/>
        <dbReference type="ChEBI" id="CHEBI:43474"/>
        <dbReference type="ChEBI" id="CHEBI:58359"/>
        <dbReference type="ChEBI" id="CHEBI:60033"/>
        <dbReference type="ChEBI" id="CHEBI:62233"/>
        <dbReference type="ChEBI" id="CHEBI:456216"/>
        <dbReference type="EC" id="6.3.5.13"/>
    </reaction>
</comment>
<comment type="subunit">
    <text evidence="2">Forms a heterodimer with MurT.</text>
</comment>
<dbReference type="KEGG" id="tpz:Tph_c22240"/>
<dbReference type="SUPFAM" id="SSF52317">
    <property type="entry name" value="Class I glutamine amidotransferase-like"/>
    <property type="match status" value="1"/>
</dbReference>
<evidence type="ECO:0000313" key="5">
    <source>
        <dbReference type="Proteomes" id="UP000000467"/>
    </source>
</evidence>
<dbReference type="InterPro" id="IPR011698">
    <property type="entry name" value="GATase_3"/>
</dbReference>
<comment type="similarity">
    <text evidence="2">Belongs to the CobB/CobQ family. GatD subfamily.</text>
</comment>
<protein>
    <recommendedName>
        <fullName evidence="2">Lipid II isoglutaminyl synthase (glutamine-hydrolyzing) subunit GatD</fullName>
        <ecNumber evidence="2">6.3.5.13</ecNumber>
    </recommendedName>
    <alternativeName>
        <fullName evidence="2">Lipid II isoglutaminyl synthase glutaminase subunit</fullName>
        <ecNumber evidence="2">3.5.1.2</ecNumber>
    </alternativeName>
</protein>
<dbReference type="eggNOG" id="COG3442">
    <property type="taxonomic scope" value="Bacteria"/>
</dbReference>
<evidence type="ECO:0000313" key="4">
    <source>
        <dbReference type="EMBL" id="AFV12414.1"/>
    </source>
</evidence>
<proteinExistence type="inferred from homology"/>
<dbReference type="GO" id="GO:0071555">
    <property type="term" value="P:cell wall organization"/>
    <property type="evidence" value="ECO:0007669"/>
    <property type="project" value="UniProtKB-KW"/>
</dbReference>
<sequence length="251" mass="27917">MRLKVCHLYPDLLNLYGDRGNVLIICRRAEWRGIDVELDRISLGDRVNFTDYDFVFLGGGADQEQGLVSRDLKEKGPLLREAVEQGVVVLSICGGYQLLGRYYRARDGSLLPGVGLFDVHTEAGEKRLRGNILLEVEPALLKEMEQVGCRPLPTLVGFENHSGRTFLGEGASPLGRVLKGKGNNGKDRTEGACYRNAFGTYLHGPLLSKNPHFADLLIARALSRRYGEVRLEPLDDGLEIYAHDAVKKRLL</sequence>
<evidence type="ECO:0000256" key="1">
    <source>
        <dbReference type="ARBA" id="ARBA00022962"/>
    </source>
</evidence>
<dbReference type="CDD" id="cd01750">
    <property type="entry name" value="GATase1_CobQ"/>
    <property type="match status" value="1"/>
</dbReference>
<keyword evidence="2" id="KW-0573">Peptidoglycan synthesis</keyword>
<dbReference type="UniPathway" id="UPA00219"/>